<proteinExistence type="inferred from homology"/>
<keyword evidence="3" id="KW-0812">Transmembrane</keyword>
<dbReference type="GO" id="GO:0005524">
    <property type="term" value="F:ATP binding"/>
    <property type="evidence" value="ECO:0007669"/>
    <property type="project" value="UniProtKB-KW"/>
</dbReference>
<feature type="region of interest" description="Disordered" evidence="12">
    <location>
        <begin position="523"/>
        <end position="547"/>
    </location>
</feature>
<dbReference type="InterPro" id="IPR003960">
    <property type="entry name" value="ATPase_AAA_CS"/>
</dbReference>
<dbReference type="Pfam" id="PF25426">
    <property type="entry name" value="AAA_lid_BCS1"/>
    <property type="match status" value="1"/>
</dbReference>
<dbReference type="SMART" id="SM01024">
    <property type="entry name" value="BCS1_N"/>
    <property type="match status" value="1"/>
</dbReference>
<keyword evidence="4" id="KW-0547">Nucleotide-binding</keyword>
<evidence type="ECO:0000256" key="10">
    <source>
        <dbReference type="ARBA" id="ARBA00023136"/>
    </source>
</evidence>
<dbReference type="PROSITE" id="PS00674">
    <property type="entry name" value="AAA"/>
    <property type="match status" value="1"/>
</dbReference>
<sequence>MVLDVDDLYRRDTGPIAPVGGIRQYRRLMSTHFLLPSTIHPQRVVMNSFLKRLYRLVTRLALASGQPGIHFLRSAIAFLRRIATHPQVAELFRFIFLGTIVETGRQIAAKIAEFVTDFFVVKAEFPVRDFSYDWVVHYLEHHRIWNESRSFKIVARNATSRPFQLPKKTIGSTDHPVPIYEAATAQSSSLFRWRGYWMSVSKTTAGLTHYDSDGSGGGTSGEGGALILAVYTRRRDVLDEFVAAARDFYINTGVLPRKQYNVKMEPSDSLLTAYFEHSDLTHDWMLEYLRSFDVLTDVMDYHVSLKQSHLGWGTGPRDAVRFLPAPDSMQRFLFKSPRTGGSTWIQVVIHTGVESWSDSSRMIGGSIYLTLHSSDKEVLVDLINCAKQRYLEHGTSRVIVHLTSNNGQWAKTVTKSRRDLSTLILPSDIKETILTDAQEFLASEKWYNMAGIPHRRGYLLYGAPGTGKSSTIHAIAGELGLEIYYVSLANPGIDDYTLARLISDTPARCILLLEDIDCAFPSRDNFDDDEDEENQKKDHHGARRGGYSIMPPKSAVTLSGLLNVLDSVSSEEGRITFATTNHIANLDAALIRPGRMDVKIKYGLATTEQIERVFTVFFPALNPVEGSGAPHPPISSTDLAKYAAEFAAAIPTETYSIAQIQGYLLTKKHDPAGAVQSAGDWLIDQQREREALREAKKQWRDEMMRWQLGFTPASRDAEAWQAIVGEIEPATNPTSTDGVDLSNAEPRKEEDITDILFGGSGTTATDLG</sequence>
<dbReference type="Proteomes" id="UP001362999">
    <property type="component" value="Unassembled WGS sequence"/>
</dbReference>
<dbReference type="PANTHER" id="PTHR23070">
    <property type="entry name" value="BCS1 AAA-TYPE ATPASE"/>
    <property type="match status" value="1"/>
</dbReference>
<evidence type="ECO:0000256" key="5">
    <source>
        <dbReference type="ARBA" id="ARBA00022792"/>
    </source>
</evidence>
<evidence type="ECO:0000256" key="6">
    <source>
        <dbReference type="ARBA" id="ARBA00022801"/>
    </source>
</evidence>
<dbReference type="Pfam" id="PF08740">
    <property type="entry name" value="BCS1_N"/>
    <property type="match status" value="2"/>
</dbReference>
<feature type="domain" description="BCS1 N-terminal" evidence="14">
    <location>
        <begin position="95"/>
        <end position="423"/>
    </location>
</feature>
<keyword evidence="10" id="KW-0472">Membrane</keyword>
<keyword evidence="8" id="KW-1133">Transmembrane helix</keyword>
<evidence type="ECO:0000259" key="13">
    <source>
        <dbReference type="SMART" id="SM00382"/>
    </source>
</evidence>
<name>A0AAW0A3F1_9AGAR</name>
<evidence type="ECO:0000259" key="14">
    <source>
        <dbReference type="SMART" id="SM01024"/>
    </source>
</evidence>
<evidence type="ECO:0000313" key="16">
    <source>
        <dbReference type="Proteomes" id="UP001362999"/>
    </source>
</evidence>
<dbReference type="Gene3D" id="3.40.50.300">
    <property type="entry name" value="P-loop containing nucleotide triphosphate hydrolases"/>
    <property type="match status" value="1"/>
</dbReference>
<organism evidence="15 16">
    <name type="scientific">Favolaschia claudopus</name>
    <dbReference type="NCBI Taxonomy" id="2862362"/>
    <lineage>
        <taxon>Eukaryota</taxon>
        <taxon>Fungi</taxon>
        <taxon>Dikarya</taxon>
        <taxon>Basidiomycota</taxon>
        <taxon>Agaricomycotina</taxon>
        <taxon>Agaricomycetes</taxon>
        <taxon>Agaricomycetidae</taxon>
        <taxon>Agaricales</taxon>
        <taxon>Marasmiineae</taxon>
        <taxon>Mycenaceae</taxon>
        <taxon>Favolaschia</taxon>
    </lineage>
</organism>
<dbReference type="SUPFAM" id="SSF52540">
    <property type="entry name" value="P-loop containing nucleoside triphosphate hydrolases"/>
    <property type="match status" value="1"/>
</dbReference>
<keyword evidence="9" id="KW-0496">Mitochondrion</keyword>
<keyword evidence="6 15" id="KW-0378">Hydrolase</keyword>
<evidence type="ECO:0000256" key="2">
    <source>
        <dbReference type="ARBA" id="ARBA00007448"/>
    </source>
</evidence>
<dbReference type="InterPro" id="IPR050747">
    <property type="entry name" value="Mitochondrial_chaperone_BCS1"/>
</dbReference>
<comment type="catalytic activity">
    <reaction evidence="11">
        <text>ATP + H2O = ADP + phosphate + H(+)</text>
        <dbReference type="Rhea" id="RHEA:13065"/>
        <dbReference type="ChEBI" id="CHEBI:15377"/>
        <dbReference type="ChEBI" id="CHEBI:15378"/>
        <dbReference type="ChEBI" id="CHEBI:30616"/>
        <dbReference type="ChEBI" id="CHEBI:43474"/>
        <dbReference type="ChEBI" id="CHEBI:456216"/>
    </reaction>
    <physiologicalReaction direction="left-to-right" evidence="11">
        <dbReference type="Rhea" id="RHEA:13066"/>
    </physiologicalReaction>
</comment>
<protein>
    <submittedName>
        <fullName evidence="15">P-loop containing nucleoside triphosphate hydrolase protein</fullName>
    </submittedName>
</protein>
<evidence type="ECO:0000256" key="9">
    <source>
        <dbReference type="ARBA" id="ARBA00023128"/>
    </source>
</evidence>
<evidence type="ECO:0000256" key="8">
    <source>
        <dbReference type="ARBA" id="ARBA00022989"/>
    </source>
</evidence>
<dbReference type="SMART" id="SM00382">
    <property type="entry name" value="AAA"/>
    <property type="match status" value="1"/>
</dbReference>
<comment type="similarity">
    <text evidence="2">Belongs to the AAA ATPase family. BCS1 subfamily.</text>
</comment>
<evidence type="ECO:0000256" key="3">
    <source>
        <dbReference type="ARBA" id="ARBA00022692"/>
    </source>
</evidence>
<dbReference type="InterPro" id="IPR003593">
    <property type="entry name" value="AAA+_ATPase"/>
</dbReference>
<reference evidence="15 16" key="1">
    <citation type="journal article" date="2024" name="J Genomics">
        <title>Draft genome sequencing and assembly of Favolaschia claudopus CIRM-BRFM 2984 isolated from oak limbs.</title>
        <authorList>
            <person name="Navarro D."/>
            <person name="Drula E."/>
            <person name="Chaduli D."/>
            <person name="Cazenave R."/>
            <person name="Ahrendt S."/>
            <person name="Wang J."/>
            <person name="Lipzen A."/>
            <person name="Daum C."/>
            <person name="Barry K."/>
            <person name="Grigoriev I.V."/>
            <person name="Favel A."/>
            <person name="Rosso M.N."/>
            <person name="Martin F."/>
        </authorList>
    </citation>
    <scope>NUCLEOTIDE SEQUENCE [LARGE SCALE GENOMIC DNA]</scope>
    <source>
        <strain evidence="15 16">CIRM-BRFM 2984</strain>
    </source>
</reference>
<comment type="caution">
    <text evidence="15">The sequence shown here is derived from an EMBL/GenBank/DDBJ whole genome shotgun (WGS) entry which is preliminary data.</text>
</comment>
<dbReference type="Pfam" id="PF00004">
    <property type="entry name" value="AAA"/>
    <property type="match status" value="1"/>
</dbReference>
<dbReference type="InterPro" id="IPR027417">
    <property type="entry name" value="P-loop_NTPase"/>
</dbReference>
<gene>
    <name evidence="15" type="ORF">R3P38DRAFT_3056017</name>
</gene>
<dbReference type="InterPro" id="IPR057495">
    <property type="entry name" value="AAA_lid_BCS1"/>
</dbReference>
<keyword evidence="7" id="KW-0067">ATP-binding</keyword>
<dbReference type="InterPro" id="IPR003959">
    <property type="entry name" value="ATPase_AAA_core"/>
</dbReference>
<evidence type="ECO:0000256" key="1">
    <source>
        <dbReference type="ARBA" id="ARBA00004434"/>
    </source>
</evidence>
<evidence type="ECO:0000313" key="15">
    <source>
        <dbReference type="EMBL" id="KAK7000525.1"/>
    </source>
</evidence>
<keyword evidence="16" id="KW-1185">Reference proteome</keyword>
<dbReference type="AlphaFoldDB" id="A0AAW0A3F1"/>
<evidence type="ECO:0000256" key="11">
    <source>
        <dbReference type="ARBA" id="ARBA00048778"/>
    </source>
</evidence>
<accession>A0AAW0A3F1</accession>
<dbReference type="InterPro" id="IPR014851">
    <property type="entry name" value="BCS1_N"/>
</dbReference>
<evidence type="ECO:0000256" key="4">
    <source>
        <dbReference type="ARBA" id="ARBA00022741"/>
    </source>
</evidence>
<dbReference type="GO" id="GO:0016887">
    <property type="term" value="F:ATP hydrolysis activity"/>
    <property type="evidence" value="ECO:0007669"/>
    <property type="project" value="InterPro"/>
</dbReference>
<comment type="subcellular location">
    <subcellularLocation>
        <location evidence="1">Mitochondrion inner membrane</location>
        <topology evidence="1">Single-pass membrane protein</topology>
    </subcellularLocation>
</comment>
<dbReference type="GO" id="GO:0005743">
    <property type="term" value="C:mitochondrial inner membrane"/>
    <property type="evidence" value="ECO:0007669"/>
    <property type="project" value="UniProtKB-SubCell"/>
</dbReference>
<feature type="domain" description="AAA+ ATPase" evidence="13">
    <location>
        <begin position="454"/>
        <end position="606"/>
    </location>
</feature>
<evidence type="ECO:0000256" key="7">
    <source>
        <dbReference type="ARBA" id="ARBA00022840"/>
    </source>
</evidence>
<dbReference type="EMBL" id="JAWWNJ010000088">
    <property type="protein sequence ID" value="KAK7000525.1"/>
    <property type="molecule type" value="Genomic_DNA"/>
</dbReference>
<feature type="region of interest" description="Disordered" evidence="12">
    <location>
        <begin position="729"/>
        <end position="768"/>
    </location>
</feature>
<keyword evidence="5" id="KW-0999">Mitochondrion inner membrane</keyword>
<evidence type="ECO:0000256" key="12">
    <source>
        <dbReference type="SAM" id="MobiDB-lite"/>
    </source>
</evidence>